<protein>
    <submittedName>
        <fullName evidence="2">Uncharacterized protein</fullName>
    </submittedName>
</protein>
<dbReference type="AlphaFoldDB" id="A0A1E5IML5"/>
<feature type="transmembrane region" description="Helical" evidence="1">
    <location>
        <begin position="6"/>
        <end position="27"/>
    </location>
</feature>
<sequence>MPNFFVIIYNVLFVLFLPLIAVVVLFSNKYRKEFFYRLSERFAVYKPLNKKSKTTLWIHTALRLEKYEL</sequence>
<evidence type="ECO:0000313" key="3">
    <source>
        <dbReference type="Proteomes" id="UP000095237"/>
    </source>
</evidence>
<keyword evidence="1" id="KW-1133">Transmembrane helix</keyword>
<reference evidence="2 3" key="1">
    <citation type="submission" date="2015-11" db="EMBL/GenBank/DDBJ databases">
        <title>Evidence for parallel genomic evolution in an endosymbiosis of termite gut flagellates.</title>
        <authorList>
            <person name="Zheng H."/>
        </authorList>
    </citation>
    <scope>NUCLEOTIDE SEQUENCE [LARGE SCALE GENOMIC DNA]</scope>
    <source>
        <strain evidence="2 3">CET450</strain>
    </source>
</reference>
<proteinExistence type="predicted"/>
<dbReference type="Proteomes" id="UP000095237">
    <property type="component" value="Unassembled WGS sequence"/>
</dbReference>
<name>A0A1E5IML5_ENDTX</name>
<keyword evidence="1" id="KW-0812">Transmembrane</keyword>
<dbReference type="EMBL" id="LNVX01000091">
    <property type="protein sequence ID" value="OEG71730.1"/>
    <property type="molecule type" value="Genomic_DNA"/>
</dbReference>
<keyword evidence="1" id="KW-0472">Membrane</keyword>
<gene>
    <name evidence="2" type="ORF">ATZ36_13065</name>
</gene>
<keyword evidence="3" id="KW-1185">Reference proteome</keyword>
<comment type="caution">
    <text evidence="2">The sequence shown here is derived from an EMBL/GenBank/DDBJ whole genome shotgun (WGS) entry which is preliminary data.</text>
</comment>
<evidence type="ECO:0000313" key="2">
    <source>
        <dbReference type="EMBL" id="OEG71730.1"/>
    </source>
</evidence>
<accession>A0A1E5IML5</accession>
<organism evidence="2 3">
    <name type="scientific">Endomicrobium trichonymphae</name>
    <dbReference type="NCBI Taxonomy" id="1408204"/>
    <lineage>
        <taxon>Bacteria</taxon>
        <taxon>Pseudomonadati</taxon>
        <taxon>Elusimicrobiota</taxon>
        <taxon>Endomicrobiia</taxon>
        <taxon>Endomicrobiales</taxon>
        <taxon>Endomicrobiaceae</taxon>
        <taxon>Candidatus Endomicrobiellum</taxon>
    </lineage>
</organism>
<evidence type="ECO:0000256" key="1">
    <source>
        <dbReference type="SAM" id="Phobius"/>
    </source>
</evidence>